<proteinExistence type="predicted"/>
<organism evidence="1 2">
    <name type="scientific">Cricetulus griseus</name>
    <name type="common">Chinese hamster</name>
    <name type="synonym">Cricetulus barabensis griseus</name>
    <dbReference type="NCBI Taxonomy" id="10029"/>
    <lineage>
        <taxon>Eukaryota</taxon>
        <taxon>Metazoa</taxon>
        <taxon>Chordata</taxon>
        <taxon>Craniata</taxon>
        <taxon>Vertebrata</taxon>
        <taxon>Euteleostomi</taxon>
        <taxon>Mammalia</taxon>
        <taxon>Eutheria</taxon>
        <taxon>Euarchontoglires</taxon>
        <taxon>Glires</taxon>
        <taxon>Rodentia</taxon>
        <taxon>Myomorpha</taxon>
        <taxon>Muroidea</taxon>
        <taxon>Cricetidae</taxon>
        <taxon>Cricetinae</taxon>
        <taxon>Cricetulus</taxon>
    </lineage>
</organism>
<evidence type="ECO:0000313" key="2">
    <source>
        <dbReference type="Proteomes" id="UP000030759"/>
    </source>
</evidence>
<dbReference type="Proteomes" id="UP000030759">
    <property type="component" value="Unassembled WGS sequence"/>
</dbReference>
<gene>
    <name evidence="1" type="ORF">H671_2g5892</name>
</gene>
<sequence length="142" mass="16160">MHLQVKLKLTKTANSQEPKNSVKLCFSLLQKEEILLYPQVNANGLNDGFLSGPVNKAVPYAMQGGGDVRKHAGQRNMKKEVNKMTTEQIKVLADKLRMIPGFTRNNFRSCRVKLMEKGLFMDYSRTNQEKGTQERMNGMDHT</sequence>
<reference evidence="2" key="1">
    <citation type="journal article" date="2013" name="Nat. Biotechnol.">
        <title>Chinese hamster genome sequenced from sorted chromosomes.</title>
        <authorList>
            <person name="Brinkrolf K."/>
            <person name="Rupp O."/>
            <person name="Laux H."/>
            <person name="Kollin F."/>
            <person name="Ernst W."/>
            <person name="Linke B."/>
            <person name="Kofler R."/>
            <person name="Romand S."/>
            <person name="Hesse F."/>
            <person name="Budach W.E."/>
            <person name="Galosy S."/>
            <person name="Muller D."/>
            <person name="Noll T."/>
            <person name="Wienberg J."/>
            <person name="Jostock T."/>
            <person name="Leonard M."/>
            <person name="Grillari J."/>
            <person name="Tauch A."/>
            <person name="Goesmann A."/>
            <person name="Helk B."/>
            <person name="Mott J.E."/>
            <person name="Puhler A."/>
            <person name="Borth N."/>
        </authorList>
    </citation>
    <scope>NUCLEOTIDE SEQUENCE [LARGE SCALE GENOMIC DNA]</scope>
    <source>
        <strain evidence="2">17A/GY</strain>
    </source>
</reference>
<evidence type="ECO:0000313" key="1">
    <source>
        <dbReference type="EMBL" id="ERE84531.1"/>
    </source>
</evidence>
<protein>
    <submittedName>
        <fullName evidence="1">Uncharacterized protein</fullName>
    </submittedName>
</protein>
<dbReference type="EMBL" id="KE667904">
    <property type="protein sequence ID" value="ERE84531.1"/>
    <property type="molecule type" value="Genomic_DNA"/>
</dbReference>
<name>A0A061II84_CRIGR</name>
<accession>A0A061II84</accession>
<dbReference type="AlphaFoldDB" id="A0A061II84"/>